<keyword evidence="1" id="KW-1133">Transmembrane helix</keyword>
<evidence type="ECO:0000313" key="2">
    <source>
        <dbReference type="EMBL" id="GLS68740.1"/>
    </source>
</evidence>
<sequence length="98" mass="10309">MSDPADAARISALESRLAALEAQVTFSLPRLDRFEGKIDPVVERVVRLEEAAKHIPSKGFIVTIVLIALTIAGGMLTVVNGLKTATGSAALPAQSQVK</sequence>
<dbReference type="Proteomes" id="UP001157440">
    <property type="component" value="Unassembled WGS sequence"/>
</dbReference>
<name>A0AA37WPC5_9HYPH</name>
<evidence type="ECO:0000313" key="3">
    <source>
        <dbReference type="Proteomes" id="UP001157440"/>
    </source>
</evidence>
<keyword evidence="1" id="KW-0472">Membrane</keyword>
<dbReference type="EMBL" id="BSPL01000008">
    <property type="protein sequence ID" value="GLS68740.1"/>
    <property type="molecule type" value="Genomic_DNA"/>
</dbReference>
<dbReference type="RefSeq" id="WP_238200007.1">
    <property type="nucleotide sequence ID" value="NZ_BPQZ01000054.1"/>
</dbReference>
<accession>A0AA37WPC5</accession>
<reference evidence="3" key="1">
    <citation type="journal article" date="2019" name="Int. J. Syst. Evol. Microbiol.">
        <title>The Global Catalogue of Microorganisms (GCM) 10K type strain sequencing project: providing services to taxonomists for standard genome sequencing and annotation.</title>
        <authorList>
            <consortium name="The Broad Institute Genomics Platform"/>
            <consortium name="The Broad Institute Genome Sequencing Center for Infectious Disease"/>
            <person name="Wu L."/>
            <person name="Ma J."/>
        </authorList>
    </citation>
    <scope>NUCLEOTIDE SEQUENCE [LARGE SCALE GENOMIC DNA]</scope>
    <source>
        <strain evidence="3">NBRC 103632</strain>
    </source>
</reference>
<dbReference type="AlphaFoldDB" id="A0AA37WPC5"/>
<evidence type="ECO:0000256" key="1">
    <source>
        <dbReference type="SAM" id="Phobius"/>
    </source>
</evidence>
<proteinExistence type="predicted"/>
<organism evidence="2 3">
    <name type="scientific">Methylobacterium tardum</name>
    <dbReference type="NCBI Taxonomy" id="374432"/>
    <lineage>
        <taxon>Bacteria</taxon>
        <taxon>Pseudomonadati</taxon>
        <taxon>Pseudomonadota</taxon>
        <taxon>Alphaproteobacteria</taxon>
        <taxon>Hyphomicrobiales</taxon>
        <taxon>Methylobacteriaceae</taxon>
        <taxon>Methylobacterium</taxon>
    </lineage>
</organism>
<feature type="transmembrane region" description="Helical" evidence="1">
    <location>
        <begin position="60"/>
        <end position="82"/>
    </location>
</feature>
<keyword evidence="3" id="KW-1185">Reference proteome</keyword>
<comment type="caution">
    <text evidence="2">The sequence shown here is derived from an EMBL/GenBank/DDBJ whole genome shotgun (WGS) entry which is preliminary data.</text>
</comment>
<keyword evidence="1" id="KW-0812">Transmembrane</keyword>
<gene>
    <name evidence="2" type="ORF">GCM10007890_07520</name>
</gene>
<protein>
    <submittedName>
        <fullName evidence="2">Uncharacterized protein</fullName>
    </submittedName>
</protein>